<reference evidence="3" key="1">
    <citation type="submission" date="2018-06" db="EMBL/GenBank/DDBJ databases">
        <authorList>
            <person name="Zhirakovskaya E."/>
        </authorList>
    </citation>
    <scope>NUCLEOTIDE SEQUENCE</scope>
</reference>
<organism evidence="3">
    <name type="scientific">hydrothermal vent metagenome</name>
    <dbReference type="NCBI Taxonomy" id="652676"/>
    <lineage>
        <taxon>unclassified sequences</taxon>
        <taxon>metagenomes</taxon>
        <taxon>ecological metagenomes</taxon>
    </lineage>
</organism>
<dbReference type="InterPro" id="IPR011990">
    <property type="entry name" value="TPR-like_helical_dom_sf"/>
</dbReference>
<dbReference type="EMBL" id="UOFK01000096">
    <property type="protein sequence ID" value="VAW76445.1"/>
    <property type="molecule type" value="Genomic_DNA"/>
</dbReference>
<keyword evidence="2" id="KW-0802">TPR repeat</keyword>
<dbReference type="PROSITE" id="PS50005">
    <property type="entry name" value="TPR"/>
    <property type="match status" value="1"/>
</dbReference>
<sequence>MRRSVSINKTIMTYLHARLLSNEGQNEAALAELKKIEPIQTRNHPALYQTRGEILMAMHRWSDAIRMFHQLLELDPVNQGAYMGLCRCYLAQKGQQRQALEAAAACLGLAYHNPRVHFLCGIALEQLGRFNDAQHAYKTALAQNPVFPAAHRRLSCLSCYIG</sequence>
<gene>
    <name evidence="3" type="ORF">MNBD_GAMMA13-1025</name>
</gene>
<dbReference type="InterPro" id="IPR013105">
    <property type="entry name" value="TPR_2"/>
</dbReference>
<protein>
    <submittedName>
        <fullName evidence="3">Uncharacterized protein</fullName>
    </submittedName>
</protein>
<proteinExistence type="predicted"/>
<dbReference type="InterPro" id="IPR051012">
    <property type="entry name" value="CellSynth/LPSAsmb/PSIAsmb"/>
</dbReference>
<dbReference type="PANTHER" id="PTHR45586:SF1">
    <property type="entry name" value="LIPOPOLYSACCHARIDE ASSEMBLY PROTEIN B"/>
    <property type="match status" value="1"/>
</dbReference>
<accession>A0A3B0Y6N0</accession>
<keyword evidence="1" id="KW-0677">Repeat</keyword>
<dbReference type="InterPro" id="IPR019734">
    <property type="entry name" value="TPR_rpt"/>
</dbReference>
<dbReference type="PANTHER" id="PTHR45586">
    <property type="entry name" value="TPR REPEAT-CONTAINING PROTEIN PA4667"/>
    <property type="match status" value="1"/>
</dbReference>
<evidence type="ECO:0000256" key="2">
    <source>
        <dbReference type="ARBA" id="ARBA00022803"/>
    </source>
</evidence>
<dbReference type="Pfam" id="PF14559">
    <property type="entry name" value="TPR_19"/>
    <property type="match status" value="1"/>
</dbReference>
<dbReference type="Gene3D" id="1.25.40.10">
    <property type="entry name" value="Tetratricopeptide repeat domain"/>
    <property type="match status" value="1"/>
</dbReference>
<evidence type="ECO:0000313" key="3">
    <source>
        <dbReference type="EMBL" id="VAW76445.1"/>
    </source>
</evidence>
<evidence type="ECO:0000256" key="1">
    <source>
        <dbReference type="ARBA" id="ARBA00022737"/>
    </source>
</evidence>
<dbReference type="AlphaFoldDB" id="A0A3B0Y6N0"/>
<dbReference type="SMART" id="SM00028">
    <property type="entry name" value="TPR"/>
    <property type="match status" value="2"/>
</dbReference>
<dbReference type="Pfam" id="PF07719">
    <property type="entry name" value="TPR_2"/>
    <property type="match status" value="1"/>
</dbReference>
<name>A0A3B0Y6N0_9ZZZZ</name>
<dbReference type="SUPFAM" id="SSF48452">
    <property type="entry name" value="TPR-like"/>
    <property type="match status" value="1"/>
</dbReference>